<dbReference type="RefSeq" id="WP_209653991.1">
    <property type="nucleotide sequence ID" value="NZ_JAGJCB010000005.1"/>
</dbReference>
<evidence type="ECO:0000256" key="2">
    <source>
        <dbReference type="SAM" id="SignalP"/>
    </source>
</evidence>
<dbReference type="EMBL" id="JAGJCB010000005">
    <property type="protein sequence ID" value="MBP0903602.1"/>
    <property type="molecule type" value="Genomic_DNA"/>
</dbReference>
<dbReference type="InterPro" id="IPR011250">
    <property type="entry name" value="OMP/PagP_B-barrel"/>
</dbReference>
<comment type="caution">
    <text evidence="4">The sequence shown here is derived from an EMBL/GenBank/DDBJ whole genome shotgun (WGS) entry which is preliminary data.</text>
</comment>
<dbReference type="Pfam" id="PF13505">
    <property type="entry name" value="OMP_b-brl"/>
    <property type="match status" value="1"/>
</dbReference>
<sequence length="193" mass="21729">MIQKSLLVLLLFFSIKSFSQNSKFSLELNYPIPIDKNFVGENYSGIIDLGAKFRFAELNILKLGASLNSGILVNDSRPNNEFQDFKITAYLIQPRIFAELDMESIKSFHPFIGLGYTFIIFDAKGTQNGFDISGGSQTQSGLNINLGIAYNITDKLFAQVQYDYVKISLENEIPDIKYNTNVNILKIGLGYRL</sequence>
<name>A0ABS4BSM6_9FLAO</name>
<gene>
    <name evidence="4" type="ORF">J8H85_07160</name>
</gene>
<keyword evidence="1 2" id="KW-0732">Signal</keyword>
<dbReference type="Gene3D" id="2.40.160.20">
    <property type="match status" value="1"/>
</dbReference>
<evidence type="ECO:0000256" key="1">
    <source>
        <dbReference type="ARBA" id="ARBA00022729"/>
    </source>
</evidence>
<proteinExistence type="predicted"/>
<protein>
    <submittedName>
        <fullName evidence="4">Outer membrane beta-barrel protein</fullName>
    </submittedName>
</protein>
<feature type="signal peptide" evidence="2">
    <location>
        <begin position="1"/>
        <end position="19"/>
    </location>
</feature>
<feature type="domain" description="Outer membrane protein beta-barrel" evidence="3">
    <location>
        <begin position="6"/>
        <end position="192"/>
    </location>
</feature>
<accession>A0ABS4BSM6</accession>
<feature type="chain" id="PRO_5047211993" evidence="2">
    <location>
        <begin position="20"/>
        <end position="193"/>
    </location>
</feature>
<evidence type="ECO:0000259" key="3">
    <source>
        <dbReference type="Pfam" id="PF13505"/>
    </source>
</evidence>
<organism evidence="4 5">
    <name type="scientific">Mariniflexile gromovii</name>
    <dbReference type="NCBI Taxonomy" id="362523"/>
    <lineage>
        <taxon>Bacteria</taxon>
        <taxon>Pseudomonadati</taxon>
        <taxon>Bacteroidota</taxon>
        <taxon>Flavobacteriia</taxon>
        <taxon>Flavobacteriales</taxon>
        <taxon>Flavobacteriaceae</taxon>
        <taxon>Mariniflexile</taxon>
    </lineage>
</organism>
<reference evidence="4 5" key="1">
    <citation type="submission" date="2021-04" db="EMBL/GenBank/DDBJ databases">
        <title>Mariniflexile gromovii gen. nov., sp. nov., a gliding bacterium isolated from the sea urchin Strongylocentrotus intermedius.</title>
        <authorList>
            <person name="Ko S."/>
            <person name="Le V."/>
            <person name="Ahn C.-Y."/>
            <person name="Oh H.-M."/>
        </authorList>
    </citation>
    <scope>NUCLEOTIDE SEQUENCE [LARGE SCALE GENOMIC DNA]</scope>
    <source>
        <strain evidence="4 5">KCTC 12570</strain>
    </source>
</reference>
<evidence type="ECO:0000313" key="4">
    <source>
        <dbReference type="EMBL" id="MBP0903602.1"/>
    </source>
</evidence>
<evidence type="ECO:0000313" key="5">
    <source>
        <dbReference type="Proteomes" id="UP000670776"/>
    </source>
</evidence>
<dbReference type="SUPFAM" id="SSF56925">
    <property type="entry name" value="OMPA-like"/>
    <property type="match status" value="1"/>
</dbReference>
<keyword evidence="5" id="KW-1185">Reference proteome</keyword>
<dbReference type="InterPro" id="IPR027385">
    <property type="entry name" value="Beta-barrel_OMP"/>
</dbReference>
<dbReference type="Proteomes" id="UP000670776">
    <property type="component" value="Unassembled WGS sequence"/>
</dbReference>